<feature type="transmembrane region" description="Helical" evidence="13">
    <location>
        <begin position="152"/>
        <end position="173"/>
    </location>
</feature>
<dbReference type="Proteomes" id="UP000241899">
    <property type="component" value="Unassembled WGS sequence"/>
</dbReference>
<protein>
    <submittedName>
        <fullName evidence="15">Cytochrome</fullName>
    </submittedName>
</protein>
<keyword evidence="4" id="KW-1003">Cell membrane</keyword>
<keyword evidence="8" id="KW-0249">Electron transport</keyword>
<keyword evidence="5" id="KW-0349">Heme</keyword>
<keyword evidence="9 13" id="KW-1133">Transmembrane helix</keyword>
<dbReference type="SUPFAM" id="SSF101874">
    <property type="entry name" value="YceI-like"/>
    <property type="match status" value="1"/>
</dbReference>
<dbReference type="SMART" id="SM00867">
    <property type="entry name" value="YceI"/>
    <property type="match status" value="1"/>
</dbReference>
<dbReference type="Pfam" id="PF04264">
    <property type="entry name" value="YceI"/>
    <property type="match status" value="1"/>
</dbReference>
<evidence type="ECO:0000256" key="3">
    <source>
        <dbReference type="ARBA" id="ARBA00022448"/>
    </source>
</evidence>
<dbReference type="InterPro" id="IPR016174">
    <property type="entry name" value="Di-haem_cyt_TM"/>
</dbReference>
<dbReference type="Pfam" id="PF01292">
    <property type="entry name" value="Ni_hydr_CYTB"/>
    <property type="match status" value="1"/>
</dbReference>
<feature type="transmembrane region" description="Helical" evidence="13">
    <location>
        <begin position="96"/>
        <end position="114"/>
    </location>
</feature>
<dbReference type="PANTHER" id="PTHR30529:SF1">
    <property type="entry name" value="CYTOCHROME B561 HOMOLOG 2"/>
    <property type="match status" value="1"/>
</dbReference>
<evidence type="ECO:0000256" key="9">
    <source>
        <dbReference type="ARBA" id="ARBA00022989"/>
    </source>
</evidence>
<keyword evidence="11 13" id="KW-0472">Membrane</keyword>
<dbReference type="GO" id="GO:0009055">
    <property type="term" value="F:electron transfer activity"/>
    <property type="evidence" value="ECO:0007669"/>
    <property type="project" value="InterPro"/>
</dbReference>
<dbReference type="InterPro" id="IPR007372">
    <property type="entry name" value="Lipid/polyisoprenoid-bd_YceI"/>
</dbReference>
<name>A0A2T4JI69_9RHOB</name>
<feature type="transmembrane region" description="Helical" evidence="13">
    <location>
        <begin position="58"/>
        <end position="75"/>
    </location>
</feature>
<keyword evidence="3" id="KW-0813">Transport</keyword>
<proteinExistence type="inferred from homology"/>
<comment type="cofactor">
    <cofactor evidence="1">
        <name>heme b</name>
        <dbReference type="ChEBI" id="CHEBI:60344"/>
    </cofactor>
</comment>
<feature type="transmembrane region" description="Helical" evidence="13">
    <location>
        <begin position="16"/>
        <end position="38"/>
    </location>
</feature>
<evidence type="ECO:0000313" key="16">
    <source>
        <dbReference type="Proteomes" id="UP000241899"/>
    </source>
</evidence>
<evidence type="ECO:0000256" key="1">
    <source>
        <dbReference type="ARBA" id="ARBA00001970"/>
    </source>
</evidence>
<dbReference type="GO" id="GO:0020037">
    <property type="term" value="F:heme binding"/>
    <property type="evidence" value="ECO:0007669"/>
    <property type="project" value="TreeGrafter"/>
</dbReference>
<accession>A0A2T4JI69</accession>
<comment type="caution">
    <text evidence="15">The sequence shown here is derived from an EMBL/GenBank/DDBJ whole genome shotgun (WGS) entry which is preliminary data.</text>
</comment>
<keyword evidence="16" id="KW-1185">Reference proteome</keyword>
<gene>
    <name evidence="15" type="ORF">C5F46_08730</name>
</gene>
<keyword evidence="6 13" id="KW-0812">Transmembrane</keyword>
<reference evidence="15 16" key="1">
    <citation type="submission" date="2018-03" db="EMBL/GenBank/DDBJ databases">
        <title>Rhodobacter veldkampii.</title>
        <authorList>
            <person name="Meyer T.E."/>
            <person name="Miller S."/>
            <person name="Lodha T."/>
            <person name="Gandham S."/>
            <person name="Chintalapati S."/>
            <person name="Chintalapati V.R."/>
        </authorList>
    </citation>
    <scope>NUCLEOTIDE SEQUENCE [LARGE SCALE GENOMIC DNA]</scope>
    <source>
        <strain evidence="15 16">DSM 11550</strain>
    </source>
</reference>
<dbReference type="RefSeq" id="WP_107324975.1">
    <property type="nucleotide sequence ID" value="NZ_NHSP01000081.1"/>
</dbReference>
<evidence type="ECO:0000256" key="6">
    <source>
        <dbReference type="ARBA" id="ARBA00022692"/>
    </source>
</evidence>
<dbReference type="Gene3D" id="2.40.128.110">
    <property type="entry name" value="Lipid/polyisoprenoid-binding, YceI-like"/>
    <property type="match status" value="1"/>
</dbReference>
<evidence type="ECO:0000256" key="8">
    <source>
        <dbReference type="ARBA" id="ARBA00022982"/>
    </source>
</evidence>
<evidence type="ECO:0000256" key="4">
    <source>
        <dbReference type="ARBA" id="ARBA00022475"/>
    </source>
</evidence>
<dbReference type="EMBL" id="PZKF01000016">
    <property type="protein sequence ID" value="PTE17594.1"/>
    <property type="molecule type" value="Genomic_DNA"/>
</dbReference>
<dbReference type="InterPro" id="IPR036761">
    <property type="entry name" value="TTHA0802/YceI-like_sf"/>
</dbReference>
<dbReference type="PANTHER" id="PTHR30529">
    <property type="entry name" value="CYTOCHROME B561"/>
    <property type="match status" value="1"/>
</dbReference>
<keyword evidence="7" id="KW-0479">Metal-binding</keyword>
<feature type="domain" description="Lipid/polyisoprenoid-binding YceI-like" evidence="14">
    <location>
        <begin position="238"/>
        <end position="390"/>
    </location>
</feature>
<dbReference type="Gene3D" id="1.20.950.20">
    <property type="entry name" value="Transmembrane di-heme cytochromes, Chain C"/>
    <property type="match status" value="1"/>
</dbReference>
<evidence type="ECO:0000259" key="14">
    <source>
        <dbReference type="SMART" id="SM00867"/>
    </source>
</evidence>
<evidence type="ECO:0000256" key="5">
    <source>
        <dbReference type="ARBA" id="ARBA00022617"/>
    </source>
</evidence>
<dbReference type="InterPro" id="IPR011577">
    <property type="entry name" value="Cyt_b561_bac/Ni-Hgenase"/>
</dbReference>
<evidence type="ECO:0000256" key="11">
    <source>
        <dbReference type="ARBA" id="ARBA00023136"/>
    </source>
</evidence>
<evidence type="ECO:0000256" key="12">
    <source>
        <dbReference type="ARBA" id="ARBA00037975"/>
    </source>
</evidence>
<dbReference type="AlphaFoldDB" id="A0A2T4JI69"/>
<dbReference type="OrthoDB" id="1247465at2"/>
<evidence type="ECO:0000256" key="10">
    <source>
        <dbReference type="ARBA" id="ARBA00023004"/>
    </source>
</evidence>
<dbReference type="GO" id="GO:0005886">
    <property type="term" value="C:plasma membrane"/>
    <property type="evidence" value="ECO:0007669"/>
    <property type="project" value="UniProtKB-SubCell"/>
</dbReference>
<sequence length="397" mass="40648">MPLASTPRSYGGPARLFHWLTALLIVTAAALGLCATGLPTGSPEQVAAAVTAFSAHKTIGVAAFFVALARILWAVTQPRPAPLHPARRLETLAAETVHWALYGAMLVMPLSGWVKHAAQAGFAPIWGPFGQGLPFVPQSAALAQAAGAVHGLAAWVLGAAVALHVAGALKHALIDRDATLARMTHGLAAGSGAHRAGRAAPALALSIWAGVMGVAVLPGAATRPGTPTAPAPVASADIWQVQEGRLSFTVRQMGAEVTGSFADWQAQIDYTPETRAGQVTVDIALASLGLGAVTAQALGPEFLDAASHPTARFSAAIGETDGQLAATGRLELRGATMPVTLPFTLEMVDGTARMTGTTTLDRRDFGIGAGYGDEATVGFDVRVDVALTATRSSTTNN</sequence>
<dbReference type="InterPro" id="IPR052168">
    <property type="entry name" value="Cytochrome_b561_oxidase"/>
</dbReference>
<dbReference type="SUPFAM" id="SSF81342">
    <property type="entry name" value="Transmembrane di-heme cytochromes"/>
    <property type="match status" value="1"/>
</dbReference>
<evidence type="ECO:0000256" key="13">
    <source>
        <dbReference type="SAM" id="Phobius"/>
    </source>
</evidence>
<evidence type="ECO:0000313" key="15">
    <source>
        <dbReference type="EMBL" id="PTE17594.1"/>
    </source>
</evidence>
<keyword evidence="10" id="KW-0408">Iron</keyword>
<evidence type="ECO:0000256" key="2">
    <source>
        <dbReference type="ARBA" id="ARBA00004651"/>
    </source>
</evidence>
<dbReference type="GO" id="GO:0022904">
    <property type="term" value="P:respiratory electron transport chain"/>
    <property type="evidence" value="ECO:0007669"/>
    <property type="project" value="InterPro"/>
</dbReference>
<evidence type="ECO:0000256" key="7">
    <source>
        <dbReference type="ARBA" id="ARBA00022723"/>
    </source>
</evidence>
<organism evidence="15 16">
    <name type="scientific">Phaeovulum veldkampii DSM 11550</name>
    <dbReference type="NCBI Taxonomy" id="1185920"/>
    <lineage>
        <taxon>Bacteria</taxon>
        <taxon>Pseudomonadati</taxon>
        <taxon>Pseudomonadota</taxon>
        <taxon>Alphaproteobacteria</taxon>
        <taxon>Rhodobacterales</taxon>
        <taxon>Paracoccaceae</taxon>
        <taxon>Phaeovulum</taxon>
    </lineage>
</organism>
<comment type="subcellular location">
    <subcellularLocation>
        <location evidence="2">Cell membrane</location>
        <topology evidence="2">Multi-pass membrane protein</topology>
    </subcellularLocation>
</comment>
<dbReference type="GO" id="GO:0046872">
    <property type="term" value="F:metal ion binding"/>
    <property type="evidence" value="ECO:0007669"/>
    <property type="project" value="UniProtKB-KW"/>
</dbReference>
<comment type="similarity">
    <text evidence="12">Belongs to the cytochrome b561 family.</text>
</comment>